<feature type="domain" description="Suppressor of fused-like" evidence="2">
    <location>
        <begin position="77"/>
        <end position="188"/>
    </location>
</feature>
<dbReference type="EMBL" id="NPKH01000020">
    <property type="protein sequence ID" value="PAP94865.1"/>
    <property type="molecule type" value="Genomic_DNA"/>
</dbReference>
<proteinExistence type="predicted"/>
<dbReference type="SUPFAM" id="SSF103359">
    <property type="entry name" value="Suppressor of Fused, N-terminal domain"/>
    <property type="match status" value="1"/>
</dbReference>
<dbReference type="InterPro" id="IPR037181">
    <property type="entry name" value="SUFU_N"/>
</dbReference>
<dbReference type="OrthoDB" id="8444466at2"/>
<keyword evidence="4" id="KW-1185">Reference proteome</keyword>
<dbReference type="InterPro" id="IPR020941">
    <property type="entry name" value="SUFU-like_domain"/>
</dbReference>
<feature type="region of interest" description="Disordered" evidence="1">
    <location>
        <begin position="17"/>
        <end position="48"/>
    </location>
</feature>
<dbReference type="Proteomes" id="UP000215931">
    <property type="component" value="Unassembled WGS sequence"/>
</dbReference>
<sequence>MFQDYFRSISSDRLRQPGLTRQVRGRPWTWRKSGGSGKRKSIQPSSAESNAASLRFHLSCLRKGSVSKRSIPPPLYGVCEFAPTPQRPFWLYVTSGHSNPWHEESDGYDPASQSGAGIEFIFASAERGDWATQCLQNLLAFDLLLEVGHFPGGQPLTEGDRIPIRSPINGKENCLIRNVILSRPASLPTGFQLPFRAGRSPDLYRDHR</sequence>
<evidence type="ECO:0000313" key="3">
    <source>
        <dbReference type="EMBL" id="PAP94865.1"/>
    </source>
</evidence>
<name>A0A271KIM9_9HYPH</name>
<comment type="caution">
    <text evidence="3">The sequence shown here is derived from an EMBL/GenBank/DDBJ whole genome shotgun (WGS) entry which is preliminary data.</text>
</comment>
<accession>A0A271KIM9</accession>
<gene>
    <name evidence="3" type="ORF">CIT31_12120</name>
</gene>
<dbReference type="AlphaFoldDB" id="A0A271KIM9"/>
<organism evidence="3 4">
    <name type="scientific">Mesorhizobium wenxiniae</name>
    <dbReference type="NCBI Taxonomy" id="2014805"/>
    <lineage>
        <taxon>Bacteria</taxon>
        <taxon>Pseudomonadati</taxon>
        <taxon>Pseudomonadota</taxon>
        <taxon>Alphaproteobacteria</taxon>
        <taxon>Hyphomicrobiales</taxon>
        <taxon>Phyllobacteriaceae</taxon>
        <taxon>Mesorhizobium</taxon>
    </lineage>
</organism>
<evidence type="ECO:0000313" key="4">
    <source>
        <dbReference type="Proteomes" id="UP000215931"/>
    </source>
</evidence>
<evidence type="ECO:0000259" key="2">
    <source>
        <dbReference type="Pfam" id="PF05076"/>
    </source>
</evidence>
<protein>
    <recommendedName>
        <fullName evidence="2">Suppressor of fused-like domain-containing protein</fullName>
    </recommendedName>
</protein>
<dbReference type="Pfam" id="PF05076">
    <property type="entry name" value="SUFU"/>
    <property type="match status" value="1"/>
</dbReference>
<evidence type="ECO:0000256" key="1">
    <source>
        <dbReference type="SAM" id="MobiDB-lite"/>
    </source>
</evidence>
<reference evidence="3 4" key="1">
    <citation type="submission" date="2017-08" db="EMBL/GenBank/DDBJ databases">
        <title>Mesorhizobium wenxinae sp. nov., a novel rhizobial species isolated from root nodules of chickpea (Cicer arietinum L.).</title>
        <authorList>
            <person name="Zhang J."/>
        </authorList>
    </citation>
    <scope>NUCLEOTIDE SEQUENCE [LARGE SCALE GENOMIC DNA]</scope>
    <source>
        <strain evidence="4">WYCCWR 10019</strain>
    </source>
</reference>